<proteinExistence type="predicted"/>
<name>V5WLG4_9SPIO</name>
<dbReference type="SUPFAM" id="SSF52218">
    <property type="entry name" value="Flavoproteins"/>
    <property type="match status" value="1"/>
</dbReference>
<dbReference type="Gene3D" id="3.40.50.360">
    <property type="match status" value="1"/>
</dbReference>
<dbReference type="InterPro" id="IPR026816">
    <property type="entry name" value="Flavodoxin_dom"/>
</dbReference>
<evidence type="ECO:0000313" key="2">
    <source>
        <dbReference type="EMBL" id="AHC16429.1"/>
    </source>
</evidence>
<dbReference type="InterPro" id="IPR029039">
    <property type="entry name" value="Flavoprotein-like_sf"/>
</dbReference>
<dbReference type="InterPro" id="IPR008254">
    <property type="entry name" value="Flavodoxin/NO_synth"/>
</dbReference>
<reference evidence="2 3" key="1">
    <citation type="journal article" date="2015" name="Stand. Genomic Sci.">
        <title>Complete genome sequence and description of Salinispira pacifica gen. nov., sp. nov., a novel spirochaete isolated form a hypersaline microbial mat.</title>
        <authorList>
            <person name="Ben Hania W."/>
            <person name="Joseph M."/>
            <person name="Schumann P."/>
            <person name="Bunk B."/>
            <person name="Fiebig A."/>
            <person name="Sproer C."/>
            <person name="Klenk H.P."/>
            <person name="Fardeau M.L."/>
            <person name="Spring S."/>
        </authorList>
    </citation>
    <scope>NUCLEOTIDE SEQUENCE [LARGE SCALE GENOMIC DNA]</scope>
    <source>
        <strain evidence="2 3">L21-RPul-D2</strain>
    </source>
</reference>
<dbReference type="Proteomes" id="UP000018680">
    <property type="component" value="Chromosome"/>
</dbReference>
<dbReference type="PROSITE" id="PS50902">
    <property type="entry name" value="FLAVODOXIN_LIKE"/>
    <property type="match status" value="1"/>
</dbReference>
<sequence>MRTVRAGRSFRKPEASQEQEMKTIEIVYASKTGTSKDVARRIAENLNSALKPAEIQAESVELSGRNGDSTPWAVIAGGPINGMRLRQDIGNFIDGEQLFAVFSVSYLVKHARKMWQKSITRNVAEHASRAGAETYRVFGGRAESAMPGFARFLFGLPADMPMETLDMSEVDEWSGELAEKLRSRI</sequence>
<dbReference type="HOGENOM" id="CLU_1460303_0_0_12"/>
<protein>
    <recommendedName>
        <fullName evidence="1">Flavodoxin-like domain-containing protein</fullName>
    </recommendedName>
</protein>
<keyword evidence="3" id="KW-1185">Reference proteome</keyword>
<gene>
    <name evidence="2" type="ORF">L21SP2_3085</name>
</gene>
<accession>V5WLG4</accession>
<dbReference type="KEGG" id="slr:L21SP2_3085"/>
<evidence type="ECO:0000259" key="1">
    <source>
        <dbReference type="PROSITE" id="PS50902"/>
    </source>
</evidence>
<dbReference type="Pfam" id="PF12724">
    <property type="entry name" value="Flavodoxin_5"/>
    <property type="match status" value="1"/>
</dbReference>
<feature type="domain" description="Flavodoxin-like" evidence="1">
    <location>
        <begin position="24"/>
        <end position="178"/>
    </location>
</feature>
<organism evidence="2 3">
    <name type="scientific">Salinispira pacifica</name>
    <dbReference type="NCBI Taxonomy" id="1307761"/>
    <lineage>
        <taxon>Bacteria</taxon>
        <taxon>Pseudomonadati</taxon>
        <taxon>Spirochaetota</taxon>
        <taxon>Spirochaetia</taxon>
        <taxon>Spirochaetales</taxon>
        <taxon>Spirochaetaceae</taxon>
        <taxon>Salinispira</taxon>
    </lineage>
</organism>
<dbReference type="AlphaFoldDB" id="V5WLG4"/>
<dbReference type="EMBL" id="CP006939">
    <property type="protein sequence ID" value="AHC16429.1"/>
    <property type="molecule type" value="Genomic_DNA"/>
</dbReference>
<dbReference type="GO" id="GO:0010181">
    <property type="term" value="F:FMN binding"/>
    <property type="evidence" value="ECO:0007669"/>
    <property type="project" value="InterPro"/>
</dbReference>
<evidence type="ECO:0000313" key="3">
    <source>
        <dbReference type="Proteomes" id="UP000018680"/>
    </source>
</evidence>